<reference evidence="1 2" key="1">
    <citation type="submission" date="2019-04" db="EMBL/GenBank/DDBJ databases">
        <authorList>
            <person name="Feng G."/>
            <person name="Zhang J."/>
            <person name="Zhu H."/>
        </authorList>
    </citation>
    <scope>NUCLEOTIDE SEQUENCE [LARGE SCALE GENOMIC DNA]</scope>
    <source>
        <strain evidence="1 2">JCM 19491</strain>
    </source>
</reference>
<accession>A0A4Z0MGV5</accession>
<dbReference type="Proteomes" id="UP000298284">
    <property type="component" value="Unassembled WGS sequence"/>
</dbReference>
<dbReference type="OrthoDB" id="798785at2"/>
<organism evidence="1 2">
    <name type="scientific">Hymenobacter wooponensis</name>
    <dbReference type="NCBI Taxonomy" id="1525360"/>
    <lineage>
        <taxon>Bacteria</taxon>
        <taxon>Pseudomonadati</taxon>
        <taxon>Bacteroidota</taxon>
        <taxon>Cytophagia</taxon>
        <taxon>Cytophagales</taxon>
        <taxon>Hymenobacteraceae</taxon>
        <taxon>Hymenobacter</taxon>
    </lineage>
</organism>
<dbReference type="EMBL" id="SRKZ01000005">
    <property type="protein sequence ID" value="TGD79032.1"/>
    <property type="molecule type" value="Genomic_DNA"/>
</dbReference>
<protein>
    <submittedName>
        <fullName evidence="1">Uncharacterized protein</fullName>
    </submittedName>
</protein>
<sequence length="122" mass="14452">MLTQEFFTLLEYTFTHALAESDNEELRRYWCDGVLYPEWEEEYLPQHVTKSKEIILRAWMEGRSGKKKPLTHQIHPLHLGLGKLSLKTYLRGQDLSKWIIEGIDPTWVTLDEKGMTFFIQLP</sequence>
<evidence type="ECO:0000313" key="2">
    <source>
        <dbReference type="Proteomes" id="UP000298284"/>
    </source>
</evidence>
<comment type="caution">
    <text evidence="1">The sequence shown here is derived from an EMBL/GenBank/DDBJ whole genome shotgun (WGS) entry which is preliminary data.</text>
</comment>
<name>A0A4Z0MGV5_9BACT</name>
<gene>
    <name evidence="1" type="ORF">EU557_18865</name>
</gene>
<proteinExistence type="predicted"/>
<keyword evidence="2" id="KW-1185">Reference proteome</keyword>
<dbReference type="AlphaFoldDB" id="A0A4Z0MGV5"/>
<evidence type="ECO:0000313" key="1">
    <source>
        <dbReference type="EMBL" id="TGD79032.1"/>
    </source>
</evidence>